<proteinExistence type="predicted"/>
<name>A0A0F9MCL2_9ZZZZ</name>
<dbReference type="EMBL" id="LAZR01004840">
    <property type="protein sequence ID" value="KKN05130.1"/>
    <property type="molecule type" value="Genomic_DNA"/>
</dbReference>
<organism evidence="1">
    <name type="scientific">marine sediment metagenome</name>
    <dbReference type="NCBI Taxonomy" id="412755"/>
    <lineage>
        <taxon>unclassified sequences</taxon>
        <taxon>metagenomes</taxon>
        <taxon>ecological metagenomes</taxon>
    </lineage>
</organism>
<dbReference type="AlphaFoldDB" id="A0A0F9MCL2"/>
<comment type="caution">
    <text evidence="1">The sequence shown here is derived from an EMBL/GenBank/DDBJ whole genome shotgun (WGS) entry which is preliminary data.</text>
</comment>
<protein>
    <submittedName>
        <fullName evidence="1">Uncharacterized protein</fullName>
    </submittedName>
</protein>
<reference evidence="1" key="1">
    <citation type="journal article" date="2015" name="Nature">
        <title>Complex archaea that bridge the gap between prokaryotes and eukaryotes.</title>
        <authorList>
            <person name="Spang A."/>
            <person name="Saw J.H."/>
            <person name="Jorgensen S.L."/>
            <person name="Zaremba-Niedzwiedzka K."/>
            <person name="Martijn J."/>
            <person name="Lind A.E."/>
            <person name="van Eijk R."/>
            <person name="Schleper C."/>
            <person name="Guy L."/>
            <person name="Ettema T.J."/>
        </authorList>
    </citation>
    <scope>NUCLEOTIDE SEQUENCE</scope>
</reference>
<sequence>MNTIKLRKNIRHTKVDCPFGQIKDIAGREFHTDNNIIRVKGEYGKYNVDVDQRDILRQGA</sequence>
<gene>
    <name evidence="1" type="ORF">LCGC14_1090540</name>
</gene>
<accession>A0A0F9MCL2</accession>
<evidence type="ECO:0000313" key="1">
    <source>
        <dbReference type="EMBL" id="KKN05130.1"/>
    </source>
</evidence>